<proteinExistence type="predicted"/>
<gene>
    <name evidence="1" type="ORF">AVDCRST_MAG92-3481</name>
</gene>
<name>A0A6J4JK25_9CYAN</name>
<evidence type="ECO:0008006" key="2">
    <source>
        <dbReference type="Google" id="ProtNLM"/>
    </source>
</evidence>
<evidence type="ECO:0000313" key="1">
    <source>
        <dbReference type="EMBL" id="CAA9280270.1"/>
    </source>
</evidence>
<sequence>MGVSNVGNKSICLPVPSVAAYEALISNPVAFRHHVKLWAAKYPEIFPAQITAGFWFHDFVASRKLNLRMRRICLLETGEVYQLRPEFAMPYMVGRTDAVEKGLYLRRYGVPFDALAYVFGRDASYWYRLYQSLGRFSIVGTTVKDAQKLPVNLVADEKHSWLLGERIYIPTTVAAGCILGVDVVESADPKALVKGYERFRREAIALNPDYQPETVNTDGWDHTQVAWQTLFPDITIVLCFLHVVLDIQQRCRRTKVLFRKLTGKLWHIYQAATKRQFAQRLRRLREWVAAKVKQKTVCQKLLNLRVKSAKLQAAYDHPNAYRTSNMLDRLMNYQDRLLYNMQYFHGTLDSAQLHLRAMALLWNFHPYGSRTKFNHPSRSSPFKDLNGFQYHDNWLHNLLIASSMNGQRPRKLVDHKIR</sequence>
<dbReference type="EMBL" id="CADCTM010000591">
    <property type="protein sequence ID" value="CAA9280270.1"/>
    <property type="molecule type" value="Genomic_DNA"/>
</dbReference>
<reference evidence="1" key="1">
    <citation type="submission" date="2020-02" db="EMBL/GenBank/DDBJ databases">
        <authorList>
            <person name="Meier V. D."/>
        </authorList>
    </citation>
    <scope>NUCLEOTIDE SEQUENCE</scope>
    <source>
        <strain evidence="1">AVDCRST_MAG92</strain>
    </source>
</reference>
<accession>A0A6J4JK25</accession>
<protein>
    <recommendedName>
        <fullName evidence="2">MULE transposase domain-containing protein</fullName>
    </recommendedName>
</protein>
<organism evidence="1">
    <name type="scientific">uncultured Coleofasciculus sp</name>
    <dbReference type="NCBI Taxonomy" id="1267456"/>
    <lineage>
        <taxon>Bacteria</taxon>
        <taxon>Bacillati</taxon>
        <taxon>Cyanobacteriota</taxon>
        <taxon>Cyanophyceae</taxon>
        <taxon>Coleofasciculales</taxon>
        <taxon>Coleofasciculaceae</taxon>
        <taxon>Coleofasciculus</taxon>
        <taxon>environmental samples</taxon>
    </lineage>
</organism>
<dbReference type="AlphaFoldDB" id="A0A6J4JK25"/>